<evidence type="ECO:0000256" key="1">
    <source>
        <dbReference type="ARBA" id="ARBA00004370"/>
    </source>
</evidence>
<comment type="caution">
    <text evidence="6">The sequence shown here is derived from an EMBL/GenBank/DDBJ whole genome shotgun (WGS) entry which is preliminary data.</text>
</comment>
<dbReference type="Gene3D" id="3.60.21.10">
    <property type="match status" value="1"/>
</dbReference>
<gene>
    <name evidence="6" type="ORF">C5O19_11010</name>
</gene>
<dbReference type="AlphaFoldDB" id="A0A2S7IR14"/>
<dbReference type="EMBL" id="PTRA01000001">
    <property type="protein sequence ID" value="PQA60116.1"/>
    <property type="molecule type" value="Genomic_DNA"/>
</dbReference>
<keyword evidence="4" id="KW-0472">Membrane</keyword>
<dbReference type="Pfam" id="PF01103">
    <property type="entry name" value="Omp85"/>
    <property type="match status" value="1"/>
</dbReference>
<evidence type="ECO:0000256" key="2">
    <source>
        <dbReference type="ARBA" id="ARBA00022729"/>
    </source>
</evidence>
<dbReference type="Proteomes" id="UP000239590">
    <property type="component" value="Unassembled WGS sequence"/>
</dbReference>
<evidence type="ECO:0000313" key="7">
    <source>
        <dbReference type="Proteomes" id="UP000239590"/>
    </source>
</evidence>
<dbReference type="SUPFAM" id="SSF56300">
    <property type="entry name" value="Metallo-dependent phosphatases"/>
    <property type="match status" value="1"/>
</dbReference>
<organism evidence="6 7">
    <name type="scientific">Siphonobacter curvatus</name>
    <dbReference type="NCBI Taxonomy" id="2094562"/>
    <lineage>
        <taxon>Bacteria</taxon>
        <taxon>Pseudomonadati</taxon>
        <taxon>Bacteroidota</taxon>
        <taxon>Cytophagia</taxon>
        <taxon>Cytophagales</taxon>
        <taxon>Cytophagaceae</taxon>
        <taxon>Siphonobacter</taxon>
    </lineage>
</organism>
<dbReference type="GO" id="GO:0016787">
    <property type="term" value="F:hydrolase activity"/>
    <property type="evidence" value="ECO:0007669"/>
    <property type="project" value="UniProtKB-KW"/>
</dbReference>
<keyword evidence="7" id="KW-1185">Reference proteome</keyword>
<evidence type="ECO:0000256" key="4">
    <source>
        <dbReference type="ARBA" id="ARBA00023136"/>
    </source>
</evidence>
<dbReference type="PANTHER" id="PTHR10161:SF14">
    <property type="entry name" value="TARTRATE-RESISTANT ACID PHOSPHATASE TYPE 5"/>
    <property type="match status" value="1"/>
</dbReference>
<evidence type="ECO:0000256" key="3">
    <source>
        <dbReference type="ARBA" id="ARBA00022801"/>
    </source>
</evidence>
<name>A0A2S7IR14_9BACT</name>
<dbReference type="PANTHER" id="PTHR10161">
    <property type="entry name" value="TARTRATE-RESISTANT ACID PHOSPHATASE TYPE 5"/>
    <property type="match status" value="1"/>
</dbReference>
<reference evidence="7" key="1">
    <citation type="submission" date="2018-02" db="EMBL/GenBank/DDBJ databases">
        <title>Genome sequencing of Solimonas sp. HR-BB.</title>
        <authorList>
            <person name="Lee Y."/>
            <person name="Jeon C.O."/>
        </authorList>
    </citation>
    <scope>NUCLEOTIDE SEQUENCE [LARGE SCALE GENOMIC DNA]</scope>
    <source>
        <strain evidence="7">HR-U</strain>
    </source>
</reference>
<keyword evidence="2" id="KW-0732">Signal</keyword>
<keyword evidence="3" id="KW-0378">Hydrolase</keyword>
<feature type="domain" description="Bacterial surface antigen (D15)" evidence="5">
    <location>
        <begin position="1004"/>
        <end position="1199"/>
    </location>
</feature>
<evidence type="ECO:0000259" key="5">
    <source>
        <dbReference type="Pfam" id="PF01103"/>
    </source>
</evidence>
<sequence length="1216" mass="137492">MRTFFFLRRSLILLLVFGGLLPIRAQQARPDSVVHRLVLIGDAGRLYKGKNPVVDAVRARYSFDDPQTTMLYLGDNVYPHGLSDEASPDYDSLTTILRYQAQLGIGKASQVLFIPGNHDWSKDHPDGWEKIKRQGRWLDSLNSPNIRLLPAGGCPGPELVELNDHLVLIIVDTQWWLHPNDKPGRDSDCACKTEDEVVTRLSELVYLNRDKGIILATHQPFRSYGIHGGYYTLKQHIFPFTDINPHLYIPLPVIGSIYPIARGVFGTVQDLPNPIYKHMARVLEKATQPAPNVVFVSGHDHALQHIVDGNRNFIVSGSGINRERVKKGKKARFVSGEWGYVVLDELRDGRVQAAFYTVDEAAQATLAHTAQIYKIDRKTTPDHARIREKSWPDSVTVAIAPDYDSVSTLHRRLFGENYRKVWATPVTLPVFDITKEKGGFKILQRGGGQQTKSLRLEDASGKEWVLRTIQKAPEKALPAYLRQTVAKDIIQDQISAAFPFAPLAVSTLAEAADVPHANPKIVYVPDDPALGVYGVDFAGTVCLLEERNPVTEKSLSTPKLIDALQKDNDDRVNQRAVVRARMLDLLMGDWDRHEDQWRWSSRKTKNGKVYEPIPRDRDQVFFKSGGLFPYIAARSWLQPKFQGFRDHLHNVNGFMYNARYFDRMFLQELSQQDWQEEITVLQGKLTDAVLEAAVRQFPDPIQKSSGADILATLKARRANLLGEGLTYYRFLARAVDIPGSNKAERFEVEHQPDGRVSVRVYKIGKDSTLKQQLYHRVFDPAETKEIRLYGQAGTDQFVVRGTASSGIKIRLIGGEGIDRFALQDTQKSQTQVYDLRTEANVWPEPQTAQVHASSDPTINAYDNHAFKYNRLAPLASAGFNLDDGILLGAGFQFTKHGFRKSPYASMNRLLISHALATDATAIKYDGIFTHLLGKNDLWINAYLRAPDNVTNFFGIGNETVYEKGRKIRYYRTRYDLSTVSALLKRRLGQHLQVMAGPVFQYFNVDMEDNQGRFLERYLAENNAPFLRRQFYGGLQASVVIDNRNNLTLPTRGLYWNTTAMTLQGFGDQRNHMTQLSTDLTVHASFSNAARIVIVNRIGGGLTYGNPAFYQLQYLGGQDNLRGFRKYRFAGEKQVYHNLEIRTKLFNFNSYLFPGTVGLTLFNDLGRVWVKNENSQRWHDGYGAGLYVSPASLLIFNASVAFSREGTLPYVSVGFRF</sequence>
<dbReference type="OrthoDB" id="333971at2"/>
<dbReference type="InterPro" id="IPR029052">
    <property type="entry name" value="Metallo-depent_PP-like"/>
</dbReference>
<dbReference type="Gene3D" id="2.40.160.50">
    <property type="entry name" value="membrane protein fhac: a member of the omp85/tpsb transporter family"/>
    <property type="match status" value="1"/>
</dbReference>
<protein>
    <recommendedName>
        <fullName evidence="5">Bacterial surface antigen (D15) domain-containing protein</fullName>
    </recommendedName>
</protein>
<comment type="subcellular location">
    <subcellularLocation>
        <location evidence="1">Membrane</location>
    </subcellularLocation>
</comment>
<proteinExistence type="predicted"/>
<evidence type="ECO:0000313" key="6">
    <source>
        <dbReference type="EMBL" id="PQA60116.1"/>
    </source>
</evidence>
<dbReference type="InterPro" id="IPR000184">
    <property type="entry name" value="Bac_surfAg_D15"/>
</dbReference>
<dbReference type="InterPro" id="IPR051558">
    <property type="entry name" value="Metallophosphoesterase_PAP"/>
</dbReference>
<dbReference type="RefSeq" id="WP_104712068.1">
    <property type="nucleotide sequence ID" value="NZ_PTRA01000001.1"/>
</dbReference>
<accession>A0A2S7IR14</accession>
<dbReference type="GO" id="GO:0019867">
    <property type="term" value="C:outer membrane"/>
    <property type="evidence" value="ECO:0007669"/>
    <property type="project" value="InterPro"/>
</dbReference>